<dbReference type="GO" id="GO:0005737">
    <property type="term" value="C:cytoplasm"/>
    <property type="evidence" value="ECO:0007669"/>
    <property type="project" value="TreeGrafter"/>
</dbReference>
<comment type="caution">
    <text evidence="10">Lacks conserved residue(s) required for the propagation of feature annotation.</text>
</comment>
<reference evidence="13" key="1">
    <citation type="submission" date="2020-05" db="UniProtKB">
        <authorList>
            <consortium name="EnsemblMetazoa"/>
        </authorList>
    </citation>
    <scope>IDENTIFICATION</scope>
    <source>
        <strain evidence="13">BB02</strain>
    </source>
</reference>
<dbReference type="Pfam" id="PF12662">
    <property type="entry name" value="cEGF"/>
    <property type="match status" value="1"/>
</dbReference>
<dbReference type="InterPro" id="IPR018097">
    <property type="entry name" value="EGF_Ca-bd_CS"/>
</dbReference>
<dbReference type="PANTHER" id="PTHR14789:SF1">
    <property type="entry name" value="CHONDROLECTIN"/>
    <property type="match status" value="1"/>
</dbReference>
<evidence type="ECO:0000256" key="4">
    <source>
        <dbReference type="ARBA" id="ARBA00022729"/>
    </source>
</evidence>
<dbReference type="OrthoDB" id="4405280at2759"/>
<dbReference type="FunFam" id="2.10.25.10:FF:000010">
    <property type="entry name" value="Pro-epidermal growth factor"/>
    <property type="match status" value="1"/>
</dbReference>
<keyword evidence="6" id="KW-0677">Repeat</keyword>
<sequence length="182" mass="20097">MFHAKSCDQVCNSFGDVYNCSCLDGYYLDPHDNQTCLDINECAQNESACEQLCVNTVGSYFCACQSGYTLTSDDRTCTKRTKSISCPCSCNFYSRMMSVTSQAAMQEMLAIRKALTVSKTGLSSYVSLKTSAADKRDSSQTVGYVGMAIIAIVTSLIIIQDVLTVCRILLSHRHTSENYKKR</sequence>
<dbReference type="PROSITE" id="PS01186">
    <property type="entry name" value="EGF_2"/>
    <property type="match status" value="1"/>
</dbReference>
<dbReference type="SMART" id="SM00179">
    <property type="entry name" value="EGF_CA"/>
    <property type="match status" value="1"/>
</dbReference>
<keyword evidence="9" id="KW-1015">Disulfide bond</keyword>
<dbReference type="GO" id="GO:0016020">
    <property type="term" value="C:membrane"/>
    <property type="evidence" value="ECO:0007669"/>
    <property type="project" value="UniProtKB-SubCell"/>
</dbReference>
<dbReference type="VEuPathDB" id="VectorBase:BGLB037131"/>
<dbReference type="KEGG" id="bgt:106070190"/>
<keyword evidence="8 11" id="KW-0472">Membrane</keyword>
<dbReference type="InterPro" id="IPR000152">
    <property type="entry name" value="EGF-type_Asp/Asn_hydroxyl_site"/>
</dbReference>
<keyword evidence="5" id="KW-0430">Lectin</keyword>
<keyword evidence="7 11" id="KW-1133">Transmembrane helix</keyword>
<dbReference type="AlphaFoldDB" id="A0A2C9M0J0"/>
<dbReference type="STRING" id="6526.A0A2C9M0J0"/>
<dbReference type="PROSITE" id="PS01187">
    <property type="entry name" value="EGF_CA"/>
    <property type="match status" value="1"/>
</dbReference>
<name>A0A2C9M0J0_BIOGL</name>
<evidence type="ECO:0000313" key="13">
    <source>
        <dbReference type="EnsemblMetazoa" id="BGLB037131-PA"/>
    </source>
</evidence>
<dbReference type="GO" id="GO:0030246">
    <property type="term" value="F:carbohydrate binding"/>
    <property type="evidence" value="ECO:0007669"/>
    <property type="project" value="UniProtKB-KW"/>
</dbReference>
<dbReference type="Proteomes" id="UP000076420">
    <property type="component" value="Unassembled WGS sequence"/>
</dbReference>
<evidence type="ECO:0000256" key="3">
    <source>
        <dbReference type="ARBA" id="ARBA00022692"/>
    </source>
</evidence>
<evidence type="ECO:0000256" key="11">
    <source>
        <dbReference type="SAM" id="Phobius"/>
    </source>
</evidence>
<dbReference type="InterPro" id="IPR026823">
    <property type="entry name" value="cEGF"/>
</dbReference>
<proteinExistence type="predicted"/>
<dbReference type="InterPro" id="IPR001881">
    <property type="entry name" value="EGF-like_Ca-bd_dom"/>
</dbReference>
<dbReference type="SUPFAM" id="SSF57196">
    <property type="entry name" value="EGF/Laminin"/>
    <property type="match status" value="2"/>
</dbReference>
<evidence type="ECO:0000256" key="6">
    <source>
        <dbReference type="ARBA" id="ARBA00022737"/>
    </source>
</evidence>
<dbReference type="InterPro" id="IPR051505">
    <property type="entry name" value="C-type_lectin_domain"/>
</dbReference>
<evidence type="ECO:0000256" key="10">
    <source>
        <dbReference type="PROSITE-ProRule" id="PRU00076"/>
    </source>
</evidence>
<evidence type="ECO:0000259" key="12">
    <source>
        <dbReference type="PROSITE" id="PS50026"/>
    </source>
</evidence>
<dbReference type="GO" id="GO:0050772">
    <property type="term" value="P:positive regulation of axonogenesis"/>
    <property type="evidence" value="ECO:0007669"/>
    <property type="project" value="TreeGrafter"/>
</dbReference>
<dbReference type="Gene3D" id="2.10.25.10">
    <property type="entry name" value="Laminin"/>
    <property type="match status" value="2"/>
</dbReference>
<evidence type="ECO:0000256" key="9">
    <source>
        <dbReference type="ARBA" id="ARBA00023157"/>
    </source>
</evidence>
<feature type="domain" description="EGF-like" evidence="12">
    <location>
        <begin position="38"/>
        <end position="78"/>
    </location>
</feature>
<keyword evidence="4" id="KW-0732">Signal</keyword>
<gene>
    <name evidence="13" type="primary">106070190</name>
</gene>
<evidence type="ECO:0000256" key="2">
    <source>
        <dbReference type="ARBA" id="ARBA00022536"/>
    </source>
</evidence>
<accession>A0A2C9M0J0</accession>
<keyword evidence="2 10" id="KW-0245">EGF-like domain</keyword>
<evidence type="ECO:0000256" key="1">
    <source>
        <dbReference type="ARBA" id="ARBA00004479"/>
    </source>
</evidence>
<evidence type="ECO:0000256" key="8">
    <source>
        <dbReference type="ARBA" id="ARBA00023136"/>
    </source>
</evidence>
<feature type="transmembrane region" description="Helical" evidence="11">
    <location>
        <begin position="144"/>
        <end position="170"/>
    </location>
</feature>
<organism evidence="13 14">
    <name type="scientific">Biomphalaria glabrata</name>
    <name type="common">Bloodfluke planorb</name>
    <name type="synonym">Freshwater snail</name>
    <dbReference type="NCBI Taxonomy" id="6526"/>
    <lineage>
        <taxon>Eukaryota</taxon>
        <taxon>Metazoa</taxon>
        <taxon>Spiralia</taxon>
        <taxon>Lophotrochozoa</taxon>
        <taxon>Mollusca</taxon>
        <taxon>Gastropoda</taxon>
        <taxon>Heterobranchia</taxon>
        <taxon>Euthyneura</taxon>
        <taxon>Panpulmonata</taxon>
        <taxon>Hygrophila</taxon>
        <taxon>Lymnaeoidea</taxon>
        <taxon>Planorbidae</taxon>
        <taxon>Biomphalaria</taxon>
    </lineage>
</organism>
<evidence type="ECO:0000256" key="7">
    <source>
        <dbReference type="ARBA" id="ARBA00022989"/>
    </source>
</evidence>
<dbReference type="SMART" id="SM00181">
    <property type="entry name" value="EGF"/>
    <property type="match status" value="2"/>
</dbReference>
<dbReference type="PROSITE" id="PS50026">
    <property type="entry name" value="EGF_3"/>
    <property type="match status" value="1"/>
</dbReference>
<evidence type="ECO:0000313" key="14">
    <source>
        <dbReference type="Proteomes" id="UP000076420"/>
    </source>
</evidence>
<evidence type="ECO:0000256" key="5">
    <source>
        <dbReference type="ARBA" id="ARBA00022734"/>
    </source>
</evidence>
<dbReference type="PROSITE" id="PS00010">
    <property type="entry name" value="ASX_HYDROXYL"/>
    <property type="match status" value="1"/>
</dbReference>
<keyword evidence="3 11" id="KW-0812">Transmembrane</keyword>
<dbReference type="VEuPathDB" id="VectorBase:BGLAX_028694"/>
<dbReference type="PANTHER" id="PTHR14789">
    <property type="entry name" value="CHONDROLECTIN VARIANT CHODLFDELTAE"/>
    <property type="match status" value="1"/>
</dbReference>
<comment type="subcellular location">
    <subcellularLocation>
        <location evidence="1">Membrane</location>
        <topology evidence="1">Single-pass type I membrane protein</topology>
    </subcellularLocation>
</comment>
<dbReference type="InterPro" id="IPR000742">
    <property type="entry name" value="EGF"/>
</dbReference>
<dbReference type="Pfam" id="PF14670">
    <property type="entry name" value="FXa_inhibition"/>
    <property type="match status" value="1"/>
</dbReference>
<dbReference type="EnsemblMetazoa" id="BGLB037131-RA">
    <property type="protein sequence ID" value="BGLB037131-PA"/>
    <property type="gene ID" value="BGLB037131"/>
</dbReference>
<dbReference type="GO" id="GO:0005509">
    <property type="term" value="F:calcium ion binding"/>
    <property type="evidence" value="ECO:0007669"/>
    <property type="project" value="InterPro"/>
</dbReference>
<protein>
    <recommendedName>
        <fullName evidence="12">EGF-like domain-containing protein</fullName>
    </recommendedName>
</protein>